<keyword evidence="3" id="KW-1185">Reference proteome</keyword>
<evidence type="ECO:0000259" key="1">
    <source>
        <dbReference type="Pfam" id="PF01909"/>
    </source>
</evidence>
<feature type="domain" description="Polymerase nucleotidyl transferase" evidence="1">
    <location>
        <begin position="118"/>
        <end position="175"/>
    </location>
</feature>
<name>A0A1I6RQ74_9EURY</name>
<dbReference type="AlphaFoldDB" id="A0A1I6RQ74"/>
<organism evidence="2 3">
    <name type="scientific">Halostagnicola kamekurae</name>
    <dbReference type="NCBI Taxonomy" id="619731"/>
    <lineage>
        <taxon>Archaea</taxon>
        <taxon>Methanobacteriati</taxon>
        <taxon>Methanobacteriota</taxon>
        <taxon>Stenosarchaea group</taxon>
        <taxon>Halobacteria</taxon>
        <taxon>Halobacteriales</taxon>
        <taxon>Natrialbaceae</taxon>
        <taxon>Halostagnicola</taxon>
    </lineage>
</organism>
<keyword evidence="2" id="KW-0808">Transferase</keyword>
<evidence type="ECO:0000313" key="2">
    <source>
        <dbReference type="EMBL" id="SFS66893.1"/>
    </source>
</evidence>
<evidence type="ECO:0000313" key="3">
    <source>
        <dbReference type="Proteomes" id="UP000199199"/>
    </source>
</evidence>
<dbReference type="InterPro" id="IPR043519">
    <property type="entry name" value="NT_sf"/>
</dbReference>
<accession>A0A1I6RQ74</accession>
<dbReference type="GO" id="GO:0016779">
    <property type="term" value="F:nucleotidyltransferase activity"/>
    <property type="evidence" value="ECO:0007669"/>
    <property type="project" value="InterPro"/>
</dbReference>
<proteinExistence type="predicted"/>
<dbReference type="SUPFAM" id="SSF81301">
    <property type="entry name" value="Nucleotidyltransferase"/>
    <property type="match status" value="1"/>
</dbReference>
<dbReference type="InterPro" id="IPR002934">
    <property type="entry name" value="Polymerase_NTP_transf_dom"/>
</dbReference>
<protein>
    <submittedName>
        <fullName evidence="2">Predicted nucleotidyltransferase</fullName>
    </submittedName>
</protein>
<dbReference type="RefSeq" id="WP_092904159.1">
    <property type="nucleotide sequence ID" value="NZ_FOZS01000002.1"/>
</dbReference>
<dbReference type="Pfam" id="PF01909">
    <property type="entry name" value="NTP_transf_2"/>
    <property type="match status" value="1"/>
</dbReference>
<dbReference type="OrthoDB" id="9287at2157"/>
<dbReference type="Gene3D" id="3.30.460.10">
    <property type="entry name" value="Beta Polymerase, domain 2"/>
    <property type="match status" value="1"/>
</dbReference>
<reference evidence="3" key="1">
    <citation type="submission" date="2016-10" db="EMBL/GenBank/DDBJ databases">
        <authorList>
            <person name="Varghese N."/>
            <person name="Submissions S."/>
        </authorList>
    </citation>
    <scope>NUCLEOTIDE SEQUENCE [LARGE SCALE GENOMIC DNA]</scope>
    <source>
        <strain evidence="3">DSM 22427</strain>
    </source>
</reference>
<gene>
    <name evidence="2" type="ORF">SAMN04488556_1989</name>
</gene>
<dbReference type="EMBL" id="FOZS01000002">
    <property type="protein sequence ID" value="SFS66893.1"/>
    <property type="molecule type" value="Genomic_DNA"/>
</dbReference>
<dbReference type="CDD" id="cd05403">
    <property type="entry name" value="NT_KNTase_like"/>
    <property type="match status" value="1"/>
</dbReference>
<dbReference type="Proteomes" id="UP000199199">
    <property type="component" value="Unassembled WGS sequence"/>
</dbReference>
<sequence length="263" mass="29250">MSSESSVEPGTDHGSSVELALPIRDGNLFKHTASSYILNFLSDNPDIHLSVRQLATVTPRTERAVLEAVNTLEANNLIRTFSEGNSRRVQINRDRLNRADDPILSIPQPEFQTPARIALQYLKQELEDIRGVVLFGSTARGEGDRTSDLDLWVLVGGDHMNQRHRANKLGKHLGELRIPSSIGVSNAENADVAANWEAIKERLESDDVPPSAERYSFEIIVETPQSILNQSERVDVEKLFGEGITLETSETLEQVKLEVLSDE</sequence>